<evidence type="ECO:0000313" key="1">
    <source>
        <dbReference type="EnsemblPlants" id="AVESA.00010b.r2.4DG0735030.1.CDS.1"/>
    </source>
</evidence>
<dbReference type="Proteomes" id="UP001732700">
    <property type="component" value="Chromosome 4D"/>
</dbReference>
<keyword evidence="2" id="KW-1185">Reference proteome</keyword>
<sequence length="441" mass="49739">MENQTQDPSPRWALLDRLGHRDDHADADSGTVASSQTSAGKKIYMSLRIAAPPATSRLYLRWQYGPTKKDPSFLYPRVVAVHGDAVLFQLISPSPPKRPRPIDYFVYTARGAARPPSLSLLKPYATKPVSPRQRMVDWKAIGILRPSLNAYAVAELSTTGDSLVGFELCCLIRSPQMTVDKWKVSRVEVVDEKGRNPELPSWESDAVVPVGDDRLLCWVDYHKGILLGDVFAANSAFRFEQLPRLPAEPRRANHEAVPTPDASRSLCASGDDGGTVRFVSVDRDPWPGVFRVTIWTLRKNRDGSMAWDKDVGVNAAELWAFSGYDPLPRVPPEYPVLSMDDPDTLCFLVREGSDTVRLVEVDMKRRTVRSVTCYGKEESRRKRKREDMRPVGYYQEGTQRMSSWYAPGPDKEKEDDVNITSTKLFHGHPFLPCSSKIVFRW</sequence>
<reference evidence="1" key="1">
    <citation type="submission" date="2021-05" db="EMBL/GenBank/DDBJ databases">
        <authorList>
            <person name="Scholz U."/>
            <person name="Mascher M."/>
            <person name="Fiebig A."/>
        </authorList>
    </citation>
    <scope>NUCLEOTIDE SEQUENCE [LARGE SCALE GENOMIC DNA]</scope>
</reference>
<name>A0ACD5X122_AVESA</name>
<evidence type="ECO:0000313" key="2">
    <source>
        <dbReference type="Proteomes" id="UP001732700"/>
    </source>
</evidence>
<proteinExistence type="predicted"/>
<accession>A0ACD5X122</accession>
<organism evidence="1 2">
    <name type="scientific">Avena sativa</name>
    <name type="common">Oat</name>
    <dbReference type="NCBI Taxonomy" id="4498"/>
    <lineage>
        <taxon>Eukaryota</taxon>
        <taxon>Viridiplantae</taxon>
        <taxon>Streptophyta</taxon>
        <taxon>Embryophyta</taxon>
        <taxon>Tracheophyta</taxon>
        <taxon>Spermatophyta</taxon>
        <taxon>Magnoliopsida</taxon>
        <taxon>Liliopsida</taxon>
        <taxon>Poales</taxon>
        <taxon>Poaceae</taxon>
        <taxon>BOP clade</taxon>
        <taxon>Pooideae</taxon>
        <taxon>Poodae</taxon>
        <taxon>Poeae</taxon>
        <taxon>Poeae Chloroplast Group 1 (Aveneae type)</taxon>
        <taxon>Aveninae</taxon>
        <taxon>Avena</taxon>
    </lineage>
</organism>
<protein>
    <submittedName>
        <fullName evidence="1">Uncharacterized protein</fullName>
    </submittedName>
</protein>
<dbReference type="EnsemblPlants" id="AVESA.00010b.r2.4DG0735030.1">
    <property type="protein sequence ID" value="AVESA.00010b.r2.4DG0735030.1.CDS.1"/>
    <property type="gene ID" value="AVESA.00010b.r2.4DG0735030"/>
</dbReference>
<reference evidence="1" key="2">
    <citation type="submission" date="2025-09" db="UniProtKB">
        <authorList>
            <consortium name="EnsemblPlants"/>
        </authorList>
    </citation>
    <scope>IDENTIFICATION</scope>
</reference>